<dbReference type="InterPro" id="IPR009311">
    <property type="entry name" value="IFI6/IFI27-like"/>
</dbReference>
<dbReference type="InterPro" id="IPR038213">
    <property type="entry name" value="IFI6/IFI27-like_sf"/>
</dbReference>
<dbReference type="Proteomes" id="UP000054549">
    <property type="component" value="Unassembled WGS sequence"/>
</dbReference>
<gene>
    <name evidence="7" type="ORF">M378DRAFT_170566</name>
</gene>
<evidence type="ECO:0000256" key="2">
    <source>
        <dbReference type="ARBA" id="ARBA00007262"/>
    </source>
</evidence>
<comment type="subcellular location">
    <subcellularLocation>
        <location evidence="1">Membrane</location>
        <topology evidence="1">Multi-pass membrane protein</topology>
    </subcellularLocation>
</comment>
<dbReference type="Gene3D" id="6.10.110.10">
    <property type="match status" value="1"/>
</dbReference>
<evidence type="ECO:0000256" key="6">
    <source>
        <dbReference type="SAM" id="Phobius"/>
    </source>
</evidence>
<organism evidence="7 8">
    <name type="scientific">Amanita muscaria (strain Koide BX008)</name>
    <dbReference type="NCBI Taxonomy" id="946122"/>
    <lineage>
        <taxon>Eukaryota</taxon>
        <taxon>Fungi</taxon>
        <taxon>Dikarya</taxon>
        <taxon>Basidiomycota</taxon>
        <taxon>Agaricomycotina</taxon>
        <taxon>Agaricomycetes</taxon>
        <taxon>Agaricomycetidae</taxon>
        <taxon>Agaricales</taxon>
        <taxon>Pluteineae</taxon>
        <taxon>Amanitaceae</taxon>
        <taxon>Amanita</taxon>
    </lineage>
</organism>
<protein>
    <submittedName>
        <fullName evidence="7">Uncharacterized protein</fullName>
    </submittedName>
</protein>
<accession>A0A0C2S6X2</accession>
<proteinExistence type="inferred from homology"/>
<keyword evidence="4 6" id="KW-1133">Transmembrane helix</keyword>
<evidence type="ECO:0000313" key="7">
    <source>
        <dbReference type="EMBL" id="KIL58480.1"/>
    </source>
</evidence>
<evidence type="ECO:0000313" key="8">
    <source>
        <dbReference type="Proteomes" id="UP000054549"/>
    </source>
</evidence>
<dbReference type="InParanoid" id="A0A0C2S6X2"/>
<evidence type="ECO:0000256" key="3">
    <source>
        <dbReference type="ARBA" id="ARBA00022692"/>
    </source>
</evidence>
<keyword evidence="8" id="KW-1185">Reference proteome</keyword>
<name>A0A0C2S6X2_AMAMK</name>
<comment type="similarity">
    <text evidence="2">Belongs to the IFI6/IFI27 family.</text>
</comment>
<keyword evidence="5 6" id="KW-0472">Membrane</keyword>
<evidence type="ECO:0000256" key="1">
    <source>
        <dbReference type="ARBA" id="ARBA00004141"/>
    </source>
</evidence>
<dbReference type="GO" id="GO:0016020">
    <property type="term" value="C:membrane"/>
    <property type="evidence" value="ECO:0007669"/>
    <property type="project" value="UniProtKB-SubCell"/>
</dbReference>
<dbReference type="Pfam" id="PF06140">
    <property type="entry name" value="Ifi-6-16"/>
    <property type="match status" value="1"/>
</dbReference>
<evidence type="ECO:0000256" key="5">
    <source>
        <dbReference type="ARBA" id="ARBA00023136"/>
    </source>
</evidence>
<feature type="transmembrane region" description="Helical" evidence="6">
    <location>
        <begin position="41"/>
        <end position="59"/>
    </location>
</feature>
<keyword evidence="3 6" id="KW-0812">Transmembrane</keyword>
<sequence length="103" mass="11176">MRLFKIILDCLCIGQEMMKFAYRKAAQVVAAVWGLAKEHPWFSALVVLGILVIVAPWVIKLLGFGALGPIQGTVAAGWQSIFAGHVPAGSLFSFFQGLGMVWI</sequence>
<dbReference type="AlphaFoldDB" id="A0A0C2S6X2"/>
<reference evidence="7 8" key="1">
    <citation type="submission" date="2014-04" db="EMBL/GenBank/DDBJ databases">
        <title>Evolutionary Origins and Diversification of the Mycorrhizal Mutualists.</title>
        <authorList>
            <consortium name="DOE Joint Genome Institute"/>
            <consortium name="Mycorrhizal Genomics Consortium"/>
            <person name="Kohler A."/>
            <person name="Kuo A."/>
            <person name="Nagy L.G."/>
            <person name="Floudas D."/>
            <person name="Copeland A."/>
            <person name="Barry K.W."/>
            <person name="Cichocki N."/>
            <person name="Veneault-Fourrey C."/>
            <person name="LaButti K."/>
            <person name="Lindquist E.A."/>
            <person name="Lipzen A."/>
            <person name="Lundell T."/>
            <person name="Morin E."/>
            <person name="Murat C."/>
            <person name="Riley R."/>
            <person name="Ohm R."/>
            <person name="Sun H."/>
            <person name="Tunlid A."/>
            <person name="Henrissat B."/>
            <person name="Grigoriev I.V."/>
            <person name="Hibbett D.S."/>
            <person name="Martin F."/>
        </authorList>
    </citation>
    <scope>NUCLEOTIDE SEQUENCE [LARGE SCALE GENOMIC DNA]</scope>
    <source>
        <strain evidence="7 8">Koide BX008</strain>
    </source>
</reference>
<dbReference type="HOGENOM" id="CLU_086437_1_0_1"/>
<evidence type="ECO:0000256" key="4">
    <source>
        <dbReference type="ARBA" id="ARBA00022989"/>
    </source>
</evidence>
<dbReference type="OrthoDB" id="440424at2759"/>
<dbReference type="EMBL" id="KN818337">
    <property type="protein sequence ID" value="KIL58480.1"/>
    <property type="molecule type" value="Genomic_DNA"/>
</dbReference>